<dbReference type="AlphaFoldDB" id="A0A2N5E9M8"/>
<dbReference type="GO" id="GO:0004519">
    <property type="term" value="F:endonuclease activity"/>
    <property type="evidence" value="ECO:0007669"/>
    <property type="project" value="UniProtKB-KW"/>
</dbReference>
<comment type="caution">
    <text evidence="2">The sequence shown here is derived from an EMBL/GenBank/DDBJ whole genome shotgun (WGS) entry which is preliminary data.</text>
</comment>
<keyword evidence="3" id="KW-1185">Reference proteome</keyword>
<feature type="domain" description="HNH nuclease" evidence="1">
    <location>
        <begin position="121"/>
        <end position="172"/>
    </location>
</feature>
<proteinExistence type="predicted"/>
<accession>A0A2N5E9M8</accession>
<sequence>MHSKNATIQHYANLIGRTPSALAMKLVNIASLDPFITNSGRTGLTGASKADRQLWEEMNQDPDKFERKCQSVMAMFEPPTPERKEEKLVDFTGQEKIRPVKTRIGQQLFRKRVLEAYDNRCCITGLEDPILLIASHIRPWTKDASYRLDPRNGLCLSNLHDRAFDQGLITLNENLELVLSVHLKNLKSVSVQDNFLKYEGVRIRHADQFSPSQEHLAFHREHIFIDNL</sequence>
<dbReference type="Pfam" id="PF13391">
    <property type="entry name" value="HNH_2"/>
    <property type="match status" value="1"/>
</dbReference>
<evidence type="ECO:0000313" key="3">
    <source>
        <dbReference type="Proteomes" id="UP000234503"/>
    </source>
</evidence>
<dbReference type="OrthoDB" id="529575at2"/>
<keyword evidence="2" id="KW-0540">Nuclease</keyword>
<gene>
    <name evidence="2" type="ORF">CYR32_05225</name>
</gene>
<dbReference type="EMBL" id="PJZH01000003">
    <property type="protein sequence ID" value="PLR38607.1"/>
    <property type="molecule type" value="Genomic_DNA"/>
</dbReference>
<dbReference type="Proteomes" id="UP000234503">
    <property type="component" value="Unassembled WGS sequence"/>
</dbReference>
<keyword evidence="2" id="KW-0255">Endonuclease</keyword>
<evidence type="ECO:0000313" key="2">
    <source>
        <dbReference type="EMBL" id="PLR38607.1"/>
    </source>
</evidence>
<dbReference type="InterPro" id="IPR003615">
    <property type="entry name" value="HNH_nuc"/>
</dbReference>
<protein>
    <submittedName>
        <fullName evidence="2">Restriction endonuclease</fullName>
    </submittedName>
</protein>
<organism evidence="2 3">
    <name type="scientific">Chimaeribacter coloradensis</name>
    <dbReference type="NCBI Taxonomy" id="2060068"/>
    <lineage>
        <taxon>Bacteria</taxon>
        <taxon>Pseudomonadati</taxon>
        <taxon>Pseudomonadota</taxon>
        <taxon>Gammaproteobacteria</taxon>
        <taxon>Enterobacterales</taxon>
        <taxon>Yersiniaceae</taxon>
        <taxon>Chimaeribacter</taxon>
    </lineage>
</organism>
<keyword evidence="2" id="KW-0378">Hydrolase</keyword>
<reference evidence="2 3" key="1">
    <citation type="submission" date="2017-12" db="EMBL/GenBank/DDBJ databases">
        <title>Characterization of six clinical isolates of Enterochimera gen. nov., a novel genus of the Yersiniaciae family and the three species Enterochimera arupensis sp. nov., Enterochimera coloradensis sp. nov, and Enterochimera californica sp. nov.</title>
        <authorList>
            <person name="Rossi A."/>
            <person name="Fisher M."/>
        </authorList>
    </citation>
    <scope>NUCLEOTIDE SEQUENCE [LARGE SCALE GENOMIC DNA]</scope>
    <source>
        <strain evidence="3">2016-Iso4</strain>
    </source>
</reference>
<evidence type="ECO:0000259" key="1">
    <source>
        <dbReference type="Pfam" id="PF13391"/>
    </source>
</evidence>
<name>A0A2N5E9M8_9GAMM</name>